<accession>A0A2S3ZXH6</accession>
<evidence type="ECO:0000313" key="1">
    <source>
        <dbReference type="EMBL" id="POH73779.1"/>
    </source>
</evidence>
<proteinExistence type="predicted"/>
<comment type="caution">
    <text evidence="1">The sequence shown here is derived from an EMBL/GenBank/DDBJ whole genome shotgun (WGS) entry which is preliminary data.</text>
</comment>
<gene>
    <name evidence="1" type="ORF">CVS27_07565</name>
</gene>
<reference evidence="1 2" key="1">
    <citation type="submission" date="2018-01" db="EMBL/GenBank/DDBJ databases">
        <title>Arthrobacter sp. nov., from glaciers in China.</title>
        <authorList>
            <person name="Liu Q."/>
            <person name="Xin Y.-H."/>
        </authorList>
    </citation>
    <scope>NUCLEOTIDE SEQUENCE [LARGE SCALE GENOMIC DNA]</scope>
    <source>
        <strain evidence="1 2">HLT2-12-2</strain>
    </source>
</reference>
<dbReference type="Proteomes" id="UP000237061">
    <property type="component" value="Unassembled WGS sequence"/>
</dbReference>
<dbReference type="AlphaFoldDB" id="A0A2S3ZXH6"/>
<keyword evidence="2" id="KW-1185">Reference proteome</keyword>
<organism evidence="1 2">
    <name type="scientific">Arthrobacter glacialis</name>
    <dbReference type="NCBI Taxonomy" id="1664"/>
    <lineage>
        <taxon>Bacteria</taxon>
        <taxon>Bacillati</taxon>
        <taxon>Actinomycetota</taxon>
        <taxon>Actinomycetes</taxon>
        <taxon>Micrococcales</taxon>
        <taxon>Micrococcaceae</taxon>
        <taxon>Arthrobacter</taxon>
    </lineage>
</organism>
<sequence>MQSCLWTGGFLFWLPVLVVVHSELCDEPLQLVILLKTHRTELQQFGSAALAPTPCPIGSVHTDLLPTLLLFRDCIRHCQVGDGRYLPGLLTPGLRISYNAIGPASLVWITRPFRTREWSSGIQDQHVLVVAQVPTGEVGMSDLDQLRGHADFPVWQVGACGVRECRDPCLVQPFRGYRHRRWLSGSKMPSDRGSALAIQHPLTCTAGSMT</sequence>
<protein>
    <submittedName>
        <fullName evidence="1">Uncharacterized protein</fullName>
    </submittedName>
</protein>
<dbReference type="EMBL" id="PPXC01000005">
    <property type="protein sequence ID" value="POH73779.1"/>
    <property type="molecule type" value="Genomic_DNA"/>
</dbReference>
<evidence type="ECO:0000313" key="2">
    <source>
        <dbReference type="Proteomes" id="UP000237061"/>
    </source>
</evidence>
<name>A0A2S3ZXH6_ARTGL</name>